<evidence type="ECO:0000313" key="2">
    <source>
        <dbReference type="Proteomes" id="UP000606786"/>
    </source>
</evidence>
<proteinExistence type="predicted"/>
<dbReference type="Proteomes" id="UP000606786">
    <property type="component" value="Unassembled WGS sequence"/>
</dbReference>
<keyword evidence="2" id="KW-1185">Reference proteome</keyword>
<name>A0A811UTQ2_CERCA</name>
<dbReference type="AlphaFoldDB" id="A0A811UTQ2"/>
<accession>A0A811UTQ2</accession>
<dbReference type="EMBL" id="CAJHJT010000023">
    <property type="protein sequence ID" value="CAD7002081.1"/>
    <property type="molecule type" value="Genomic_DNA"/>
</dbReference>
<protein>
    <submittedName>
        <fullName evidence="1">(Mediterranean fruit fly) hypothetical protein</fullName>
    </submittedName>
</protein>
<organism evidence="1 2">
    <name type="scientific">Ceratitis capitata</name>
    <name type="common">Mediterranean fruit fly</name>
    <name type="synonym">Tephritis capitata</name>
    <dbReference type="NCBI Taxonomy" id="7213"/>
    <lineage>
        <taxon>Eukaryota</taxon>
        <taxon>Metazoa</taxon>
        <taxon>Ecdysozoa</taxon>
        <taxon>Arthropoda</taxon>
        <taxon>Hexapoda</taxon>
        <taxon>Insecta</taxon>
        <taxon>Pterygota</taxon>
        <taxon>Neoptera</taxon>
        <taxon>Endopterygota</taxon>
        <taxon>Diptera</taxon>
        <taxon>Brachycera</taxon>
        <taxon>Muscomorpha</taxon>
        <taxon>Tephritoidea</taxon>
        <taxon>Tephritidae</taxon>
        <taxon>Ceratitis</taxon>
        <taxon>Ceratitis</taxon>
    </lineage>
</organism>
<reference evidence="1" key="1">
    <citation type="submission" date="2020-11" db="EMBL/GenBank/DDBJ databases">
        <authorList>
            <person name="Whitehead M."/>
        </authorList>
    </citation>
    <scope>NUCLEOTIDE SEQUENCE</scope>
    <source>
        <strain evidence="1">EGII</strain>
    </source>
</reference>
<sequence>MVILIRTEIQGVCRSPYYRNTEYNFGRTVVMGTSTSKFCRCRHASIKFSSDSKWIKGSDFLRKEEQYWPGMAIKRPAMLPKEMQPAHLLCTRTKDAVIDFSRFTWVVRAMHLFRLHHNVNGVAPPQQLSVLEYEKVEHIISKLVQQEHFADEIADL</sequence>
<comment type="caution">
    <text evidence="1">The sequence shown here is derived from an EMBL/GenBank/DDBJ whole genome shotgun (WGS) entry which is preliminary data.</text>
</comment>
<gene>
    <name evidence="1" type="ORF">CCAP1982_LOCUS10569</name>
</gene>
<evidence type="ECO:0000313" key="1">
    <source>
        <dbReference type="EMBL" id="CAD7002081.1"/>
    </source>
</evidence>